<evidence type="ECO:0000313" key="2">
    <source>
        <dbReference type="EMBL" id="KEY61135.1"/>
    </source>
</evidence>
<comment type="caution">
    <text evidence="2">The sequence shown here is derived from an EMBL/GenBank/DDBJ whole genome shotgun (WGS) entry which is preliminary data.</text>
</comment>
<feature type="domain" description="Protein NO VEIN C-terminal" evidence="1">
    <location>
        <begin position="2"/>
        <end position="40"/>
    </location>
</feature>
<dbReference type="Proteomes" id="UP000028401">
    <property type="component" value="Unassembled WGS sequence"/>
</dbReference>
<dbReference type="InterPro" id="IPR024975">
    <property type="entry name" value="NOV_C"/>
</dbReference>
<organism evidence="2 3">
    <name type="scientific">Lactococcus cremoris subsp. cremoris GE214</name>
    <dbReference type="NCBI Taxonomy" id="1415168"/>
    <lineage>
        <taxon>Bacteria</taxon>
        <taxon>Bacillati</taxon>
        <taxon>Bacillota</taxon>
        <taxon>Bacilli</taxon>
        <taxon>Lactobacillales</taxon>
        <taxon>Streptococcaceae</taxon>
        <taxon>Lactococcus</taxon>
        <taxon>Lactococcus cremoris subsp. cremoris</taxon>
    </lineage>
</organism>
<reference evidence="2 3" key="1">
    <citation type="submission" date="2014-06" db="EMBL/GenBank/DDBJ databases">
        <title>Draft genome sequence of the putrescine producing strain Lactococcus lactis subsp cremoris GE214.</title>
        <authorList>
            <person name="Ladero V."/>
            <person name="Linares D.M."/>
            <person name="del Rio B."/>
            <person name="Mayo B."/>
            <person name="Martin M.C."/>
            <person name="Fernandez M."/>
            <person name="Alvarez M.A."/>
        </authorList>
    </citation>
    <scope>NUCLEOTIDE SEQUENCE [LARGE SCALE GENOMIC DNA]</scope>
    <source>
        <strain evidence="2 3">GE214</strain>
    </source>
</reference>
<dbReference type="EMBL" id="AZSI01000223">
    <property type="protein sequence ID" value="KEY61135.1"/>
    <property type="molecule type" value="Genomic_DNA"/>
</dbReference>
<proteinExistence type="predicted"/>
<protein>
    <recommendedName>
        <fullName evidence="1">Protein NO VEIN C-terminal domain-containing protein</fullName>
    </recommendedName>
</protein>
<evidence type="ECO:0000259" key="1">
    <source>
        <dbReference type="Pfam" id="PF13020"/>
    </source>
</evidence>
<dbReference type="Pfam" id="PF13020">
    <property type="entry name" value="NOV_C"/>
    <property type="match status" value="1"/>
</dbReference>
<sequence length="70" mass="8165">MKTSTSKFSDGFEMSRNEIKASTSKNANYFIYRVYDLNIKTRECKIKIFEGPVSSETFNLEATSYKVYQK</sequence>
<gene>
    <name evidence="2" type="ORF">U725_02748</name>
</gene>
<dbReference type="AlphaFoldDB" id="A0A084A756"/>
<name>A0A084A756_LACLC</name>
<accession>A0A084A756</accession>
<evidence type="ECO:0000313" key="3">
    <source>
        <dbReference type="Proteomes" id="UP000028401"/>
    </source>
</evidence>